<evidence type="ECO:0000256" key="1">
    <source>
        <dbReference type="ARBA" id="ARBA00004141"/>
    </source>
</evidence>
<dbReference type="AlphaFoldDB" id="A0AAI8YJR3"/>
<feature type="transmembrane region" description="Helical" evidence="7">
    <location>
        <begin position="102"/>
        <end position="122"/>
    </location>
</feature>
<comment type="subcellular location">
    <subcellularLocation>
        <location evidence="1">Membrane</location>
        <topology evidence="1">Multi-pass membrane protein</topology>
    </subcellularLocation>
</comment>
<name>A0AAI8YJR3_9PEZI</name>
<protein>
    <submittedName>
        <fullName evidence="9">Uu.00g086120.m01.CDS01</fullName>
    </submittedName>
</protein>
<reference evidence="9" key="1">
    <citation type="submission" date="2023-10" db="EMBL/GenBank/DDBJ databases">
        <authorList>
            <person name="Hackl T."/>
        </authorList>
    </citation>
    <scope>NUCLEOTIDE SEQUENCE</scope>
</reference>
<evidence type="ECO:0000256" key="5">
    <source>
        <dbReference type="ARBA" id="ARBA00038359"/>
    </source>
</evidence>
<feature type="transmembrane region" description="Helical" evidence="7">
    <location>
        <begin position="134"/>
        <end position="157"/>
    </location>
</feature>
<evidence type="ECO:0000313" key="9">
    <source>
        <dbReference type="EMBL" id="CAJ2507426.1"/>
    </source>
</evidence>
<gene>
    <name evidence="9" type="ORF">KHLLAP_LOCUS7894</name>
</gene>
<evidence type="ECO:0000256" key="3">
    <source>
        <dbReference type="ARBA" id="ARBA00022989"/>
    </source>
</evidence>
<keyword evidence="3 7" id="KW-1133">Transmembrane helix</keyword>
<evidence type="ECO:0000256" key="2">
    <source>
        <dbReference type="ARBA" id="ARBA00022692"/>
    </source>
</evidence>
<evidence type="ECO:0000256" key="4">
    <source>
        <dbReference type="ARBA" id="ARBA00023136"/>
    </source>
</evidence>
<dbReference type="Proteomes" id="UP001295740">
    <property type="component" value="Unassembled WGS sequence"/>
</dbReference>
<keyword evidence="2 7" id="KW-0812">Transmembrane</keyword>
<evidence type="ECO:0000256" key="7">
    <source>
        <dbReference type="SAM" id="Phobius"/>
    </source>
</evidence>
<evidence type="ECO:0000313" key="10">
    <source>
        <dbReference type="Proteomes" id="UP001295740"/>
    </source>
</evidence>
<feature type="transmembrane region" description="Helical" evidence="7">
    <location>
        <begin position="59"/>
        <end position="82"/>
    </location>
</feature>
<dbReference type="InterPro" id="IPR052337">
    <property type="entry name" value="SAT4-like"/>
</dbReference>
<feature type="transmembrane region" description="Helical" evidence="7">
    <location>
        <begin position="263"/>
        <end position="287"/>
    </location>
</feature>
<keyword evidence="4 7" id="KW-0472">Membrane</keyword>
<dbReference type="PANTHER" id="PTHR33048">
    <property type="entry name" value="PTH11-LIKE INTEGRAL MEMBRANE PROTEIN (AFU_ORTHOLOGUE AFUA_5G11245)"/>
    <property type="match status" value="1"/>
</dbReference>
<proteinExistence type="inferred from homology"/>
<dbReference type="PANTHER" id="PTHR33048:SF134">
    <property type="entry name" value="INTEGRAL MEMBRANE PROTEIN"/>
    <property type="match status" value="1"/>
</dbReference>
<comment type="caution">
    <text evidence="9">The sequence shown here is derived from an EMBL/GenBank/DDBJ whole genome shotgun (WGS) entry which is preliminary data.</text>
</comment>
<sequence length="368" mass="41123">MANPYFNPDYNPYTQSVLIGTAILFMIVPICAVGLRFYSRSISWAKLGIDDWFTIPSMIICVALSIVQLIATTVGGLGAHQPLVNGELVHSQQLYVYEKTRYAYEIVGTIGLCVIKLSVLLFYRRIFAIRAARLVNNVFIGLTAAWGISFTFAVAFQCTPVSTLWEKFEYEYEPYCVQVFPLYFGHAISDLILDVFIFILPIPHLWSLKMPQRQKLAVGGIFLLGAIVVAIGITRTLIFHWVIDFATVQPMSWFYDTTWYSAGVLFWHIAENVVGLLGCCLPSYAPLFKNILHKQKTLGASSGASSSGLGASKKRGYPSPYHERLEDEESLTRIRAAADGGSEEHALGIVPERRILVNREFRLETSAA</sequence>
<dbReference type="GO" id="GO:0016020">
    <property type="term" value="C:membrane"/>
    <property type="evidence" value="ECO:0007669"/>
    <property type="project" value="UniProtKB-SubCell"/>
</dbReference>
<feature type="transmembrane region" description="Helical" evidence="7">
    <location>
        <begin position="177"/>
        <end position="200"/>
    </location>
</feature>
<evidence type="ECO:0000259" key="8">
    <source>
        <dbReference type="Pfam" id="PF20684"/>
    </source>
</evidence>
<feature type="region of interest" description="Disordered" evidence="6">
    <location>
        <begin position="300"/>
        <end position="329"/>
    </location>
</feature>
<feature type="compositionally biased region" description="Low complexity" evidence="6">
    <location>
        <begin position="300"/>
        <end position="311"/>
    </location>
</feature>
<feature type="transmembrane region" description="Helical" evidence="7">
    <location>
        <begin position="221"/>
        <end position="243"/>
    </location>
</feature>
<dbReference type="EMBL" id="CAUWAG010000010">
    <property type="protein sequence ID" value="CAJ2507426.1"/>
    <property type="molecule type" value="Genomic_DNA"/>
</dbReference>
<accession>A0AAI8YJR3</accession>
<dbReference type="InterPro" id="IPR049326">
    <property type="entry name" value="Rhodopsin_dom_fungi"/>
</dbReference>
<keyword evidence="10" id="KW-1185">Reference proteome</keyword>
<dbReference type="Pfam" id="PF20684">
    <property type="entry name" value="Fung_rhodopsin"/>
    <property type="match status" value="1"/>
</dbReference>
<feature type="transmembrane region" description="Helical" evidence="7">
    <location>
        <begin position="17"/>
        <end position="38"/>
    </location>
</feature>
<evidence type="ECO:0000256" key="6">
    <source>
        <dbReference type="SAM" id="MobiDB-lite"/>
    </source>
</evidence>
<feature type="domain" description="Rhodopsin" evidence="8">
    <location>
        <begin position="35"/>
        <end position="289"/>
    </location>
</feature>
<organism evidence="9 10">
    <name type="scientific">Anthostomella pinea</name>
    <dbReference type="NCBI Taxonomy" id="933095"/>
    <lineage>
        <taxon>Eukaryota</taxon>
        <taxon>Fungi</taxon>
        <taxon>Dikarya</taxon>
        <taxon>Ascomycota</taxon>
        <taxon>Pezizomycotina</taxon>
        <taxon>Sordariomycetes</taxon>
        <taxon>Xylariomycetidae</taxon>
        <taxon>Xylariales</taxon>
        <taxon>Xylariaceae</taxon>
        <taxon>Anthostomella</taxon>
    </lineage>
</organism>
<comment type="similarity">
    <text evidence="5">Belongs to the SAT4 family.</text>
</comment>